<evidence type="ECO:0000313" key="6">
    <source>
        <dbReference type="Proteomes" id="UP001206126"/>
    </source>
</evidence>
<evidence type="ECO:0000256" key="1">
    <source>
        <dbReference type="ARBA" id="ARBA00022723"/>
    </source>
</evidence>
<reference evidence="5 6" key="1">
    <citation type="submission" date="2022-08" db="EMBL/GenBank/DDBJ databases">
        <title>Reclassification of Massilia species as members of the genera Telluria, Duganella, Pseudoduganella, Mokoshia gen. nov. and Zemynaea gen. nov. using orthogonal and non-orthogonal genome-based approaches.</title>
        <authorList>
            <person name="Bowman J.P."/>
        </authorList>
    </citation>
    <scope>NUCLEOTIDE SEQUENCE [LARGE SCALE GENOMIC DNA]</scope>
    <source>
        <strain evidence="5 6">JCM 31605</strain>
    </source>
</reference>
<dbReference type="SMART" id="SM00400">
    <property type="entry name" value="ZnF_CHCC"/>
    <property type="match status" value="1"/>
</dbReference>
<dbReference type="Pfam" id="PF01807">
    <property type="entry name" value="Zn_ribbon_DnaG"/>
    <property type="match status" value="1"/>
</dbReference>
<dbReference type="Proteomes" id="UP001206126">
    <property type="component" value="Unassembled WGS sequence"/>
</dbReference>
<keyword evidence="6" id="KW-1185">Reference proteome</keyword>
<dbReference type="EMBL" id="JANUHB010000002">
    <property type="protein sequence ID" value="MCS0808319.1"/>
    <property type="molecule type" value="Genomic_DNA"/>
</dbReference>
<sequence length="110" mass="11928">MTGAHLERELERLKSEVSLLRLLEAAGLELVKQGKDYACPCPFHEEATASLIVTPSTNLFHCFGCAAAGWPVDWLMKFDKLSFRAAVERLRSELGLGTTPAPSAPLATGN</sequence>
<dbReference type="PANTHER" id="PTHR30313">
    <property type="entry name" value="DNA PRIMASE"/>
    <property type="match status" value="1"/>
</dbReference>
<keyword evidence="2" id="KW-0863">Zinc-finger</keyword>
<evidence type="ECO:0000259" key="4">
    <source>
        <dbReference type="SMART" id="SM00400"/>
    </source>
</evidence>
<comment type="caution">
    <text evidence="5">The sequence shown here is derived from an EMBL/GenBank/DDBJ whole genome shotgun (WGS) entry which is preliminary data.</text>
</comment>
<name>A0ABT2DAQ9_9BURK</name>
<gene>
    <name evidence="5" type="ORF">NX774_10350</name>
</gene>
<keyword evidence="1" id="KW-0479">Metal-binding</keyword>
<evidence type="ECO:0000256" key="3">
    <source>
        <dbReference type="ARBA" id="ARBA00022833"/>
    </source>
</evidence>
<protein>
    <submittedName>
        <fullName evidence="5">CHC2 zinc finger domain-containing protein</fullName>
    </submittedName>
</protein>
<dbReference type="InterPro" id="IPR036977">
    <property type="entry name" value="DNA_primase_Znf_CHC2"/>
</dbReference>
<dbReference type="InterPro" id="IPR050219">
    <property type="entry name" value="DnaG_primase"/>
</dbReference>
<accession>A0ABT2DAQ9</accession>
<keyword evidence="3" id="KW-0862">Zinc</keyword>
<dbReference type="InterPro" id="IPR002694">
    <property type="entry name" value="Znf_CHC2"/>
</dbReference>
<dbReference type="PANTHER" id="PTHR30313:SF2">
    <property type="entry name" value="DNA PRIMASE"/>
    <property type="match status" value="1"/>
</dbReference>
<feature type="domain" description="Zinc finger CHC2-type" evidence="4">
    <location>
        <begin position="37"/>
        <end position="91"/>
    </location>
</feature>
<evidence type="ECO:0000313" key="5">
    <source>
        <dbReference type="EMBL" id="MCS0808319.1"/>
    </source>
</evidence>
<organism evidence="5 6">
    <name type="scientific">Massilia agilis</name>
    <dbReference type="NCBI Taxonomy" id="1811226"/>
    <lineage>
        <taxon>Bacteria</taxon>
        <taxon>Pseudomonadati</taxon>
        <taxon>Pseudomonadota</taxon>
        <taxon>Betaproteobacteria</taxon>
        <taxon>Burkholderiales</taxon>
        <taxon>Oxalobacteraceae</taxon>
        <taxon>Telluria group</taxon>
        <taxon>Massilia</taxon>
    </lineage>
</organism>
<proteinExistence type="predicted"/>
<dbReference type="Gene3D" id="3.90.580.10">
    <property type="entry name" value="Zinc finger, CHC2-type domain"/>
    <property type="match status" value="1"/>
</dbReference>
<dbReference type="RefSeq" id="WP_258822091.1">
    <property type="nucleotide sequence ID" value="NZ_JANUHB010000002.1"/>
</dbReference>
<evidence type="ECO:0000256" key="2">
    <source>
        <dbReference type="ARBA" id="ARBA00022771"/>
    </source>
</evidence>
<dbReference type="SUPFAM" id="SSF57783">
    <property type="entry name" value="Zinc beta-ribbon"/>
    <property type="match status" value="1"/>
</dbReference>